<proteinExistence type="predicted"/>
<dbReference type="Proteomes" id="UP000005408">
    <property type="component" value="Unassembled WGS sequence"/>
</dbReference>
<protein>
    <submittedName>
        <fullName evidence="3">Uncharacterized protein</fullName>
    </submittedName>
</protein>
<evidence type="ECO:0000313" key="3">
    <source>
        <dbReference type="EnsemblMetazoa" id="G11678.1:cds"/>
    </source>
</evidence>
<feature type="transmembrane region" description="Helical" evidence="2">
    <location>
        <begin position="318"/>
        <end position="336"/>
    </location>
</feature>
<evidence type="ECO:0000256" key="1">
    <source>
        <dbReference type="SAM" id="Coils"/>
    </source>
</evidence>
<sequence length="677" mass="79664">MNLSAGESATPERGDLVEIFLPPLGLILVGFLALSSLVVCTSGFRRQFRFRPRCVSPSFCHASLTSLTSTSVLHDFCNRSPEEDNVRFYTRRDFRVLEHLQLYQNNPKYLFKIGIPTVTSLIFCPIIMAVYKPTASFLWPNRTQPAINEAIACFLAPAGMVYAVSFGFAFQQVLQKQLDITARLNNDFSEMELLMKLTKKLTCLKSTTRMKMYLALKEEIMTVIQYITEMPSAQNNKEGAIWDIVDHLREIPTQKHNVDRAIIHDIVKYVGSLNSIVDKVGTLHAKIHPLQWVFLEVLSFSSFLGIQMVKCESYRLEMCMSFVTCLSISMSCYIVADIDNPFHGFFRIELKSVLTILENLAVCFHEELMADIKITNMDHRICFGNEALSSMMDERSSLIENALRYMEETRMEIVRNFQLFLKEYEADKQEIGAERRRNIVRNIQMELITKFIQREDTLLTESIAQLQKETEDAKRKIQEAWNTESKKRLVNQIHEDLRTERRFRNPEMARKMMDKVEGLKINLQKLQEELINEIKEREKYRHVKENYQRELLTKFEEREKLRQMKKRYLRELMTKMEEKKEICQRREELHHELMSYHRKKQDENECFVPRKLFLFNIDTFVCPPMPQCEPQKPKNEEAFIEPKDDSWQTVEPLSKAKTNSRCRQSLRSRLMKFFGRK</sequence>
<keyword evidence="2" id="KW-0812">Transmembrane</keyword>
<feature type="transmembrane region" description="Helical" evidence="2">
    <location>
        <begin position="20"/>
        <end position="44"/>
    </location>
</feature>
<feature type="coiled-coil region" evidence="1">
    <location>
        <begin position="509"/>
        <end position="589"/>
    </location>
</feature>
<evidence type="ECO:0000256" key="2">
    <source>
        <dbReference type="SAM" id="Phobius"/>
    </source>
</evidence>
<organism evidence="3 4">
    <name type="scientific">Magallana gigas</name>
    <name type="common">Pacific oyster</name>
    <name type="synonym">Crassostrea gigas</name>
    <dbReference type="NCBI Taxonomy" id="29159"/>
    <lineage>
        <taxon>Eukaryota</taxon>
        <taxon>Metazoa</taxon>
        <taxon>Spiralia</taxon>
        <taxon>Lophotrochozoa</taxon>
        <taxon>Mollusca</taxon>
        <taxon>Bivalvia</taxon>
        <taxon>Autobranchia</taxon>
        <taxon>Pteriomorphia</taxon>
        <taxon>Ostreida</taxon>
        <taxon>Ostreoidea</taxon>
        <taxon>Ostreidae</taxon>
        <taxon>Magallana</taxon>
    </lineage>
</organism>
<accession>A0A8W8HYG9</accession>
<name>A0A8W8HYG9_MAGGI</name>
<dbReference type="InterPro" id="IPR025333">
    <property type="entry name" value="DUF4239"/>
</dbReference>
<dbReference type="Pfam" id="PF14023">
    <property type="entry name" value="Bestrophin-like"/>
    <property type="match status" value="1"/>
</dbReference>
<keyword evidence="1" id="KW-0175">Coiled coil</keyword>
<evidence type="ECO:0000313" key="4">
    <source>
        <dbReference type="Proteomes" id="UP000005408"/>
    </source>
</evidence>
<feature type="transmembrane region" description="Helical" evidence="2">
    <location>
        <begin position="151"/>
        <end position="170"/>
    </location>
</feature>
<reference evidence="3" key="1">
    <citation type="submission" date="2022-08" db="UniProtKB">
        <authorList>
            <consortium name="EnsemblMetazoa"/>
        </authorList>
    </citation>
    <scope>IDENTIFICATION</scope>
    <source>
        <strain evidence="3">05x7-T-G4-1.051#20</strain>
    </source>
</reference>
<keyword evidence="2" id="KW-1133">Transmembrane helix</keyword>
<feature type="transmembrane region" description="Helical" evidence="2">
    <location>
        <begin position="109"/>
        <end position="131"/>
    </location>
</feature>
<keyword evidence="4" id="KW-1185">Reference proteome</keyword>
<dbReference type="AlphaFoldDB" id="A0A8W8HYG9"/>
<keyword evidence="2" id="KW-0472">Membrane</keyword>
<dbReference type="EnsemblMetazoa" id="G11678.1">
    <property type="protein sequence ID" value="G11678.1:cds"/>
    <property type="gene ID" value="G11678"/>
</dbReference>